<keyword evidence="2" id="KW-1185">Reference proteome</keyword>
<comment type="caution">
    <text evidence="1">The sequence shown here is derived from an EMBL/GenBank/DDBJ whole genome shotgun (WGS) entry which is preliminary data.</text>
</comment>
<dbReference type="Proteomes" id="UP001428341">
    <property type="component" value="Unassembled WGS sequence"/>
</dbReference>
<dbReference type="Pfam" id="PF03140">
    <property type="entry name" value="DUF247"/>
    <property type="match status" value="1"/>
</dbReference>
<proteinExistence type="predicted"/>
<reference evidence="1 2" key="1">
    <citation type="submission" date="2024-05" db="EMBL/GenBank/DDBJ databases">
        <title>Haplotype-resolved chromosome-level genome assembly of Huyou (Citrus changshanensis).</title>
        <authorList>
            <person name="Miao C."/>
            <person name="Chen W."/>
            <person name="Wu Y."/>
            <person name="Wang L."/>
            <person name="Zhao S."/>
            <person name="Grierson D."/>
            <person name="Xu C."/>
            <person name="Chen K."/>
        </authorList>
    </citation>
    <scope>NUCLEOTIDE SEQUENCE [LARGE SCALE GENOMIC DNA]</scope>
    <source>
        <strain evidence="1">01-14</strain>
        <tissue evidence="1">Leaf</tissue>
    </source>
</reference>
<accession>A0AAP0N1M7</accession>
<dbReference type="InterPro" id="IPR004158">
    <property type="entry name" value="DUF247_pln"/>
</dbReference>
<dbReference type="EMBL" id="JBCGBO010000001">
    <property type="protein sequence ID" value="KAK9229552.1"/>
    <property type="molecule type" value="Genomic_DNA"/>
</dbReference>
<organism evidence="1 2">
    <name type="scientific">Citrus x changshan-huyou</name>
    <dbReference type="NCBI Taxonomy" id="2935761"/>
    <lineage>
        <taxon>Eukaryota</taxon>
        <taxon>Viridiplantae</taxon>
        <taxon>Streptophyta</taxon>
        <taxon>Embryophyta</taxon>
        <taxon>Tracheophyta</taxon>
        <taxon>Spermatophyta</taxon>
        <taxon>Magnoliopsida</taxon>
        <taxon>eudicotyledons</taxon>
        <taxon>Gunneridae</taxon>
        <taxon>Pentapetalae</taxon>
        <taxon>rosids</taxon>
        <taxon>malvids</taxon>
        <taxon>Sapindales</taxon>
        <taxon>Rutaceae</taxon>
        <taxon>Aurantioideae</taxon>
        <taxon>Citrus</taxon>
    </lineage>
</organism>
<evidence type="ECO:0000313" key="1">
    <source>
        <dbReference type="EMBL" id="KAK9229552.1"/>
    </source>
</evidence>
<sequence length="101" mass="11796">MSSDPVSLYILMTVINYTLYEENLYGWRSILTVPKTLMSSDPVAVYTPQEVAIGPYHHLRPELHEMERYKLAAARRAQRQFYGDHKLQCVVDQLKELEPQI</sequence>
<name>A0AAP0N1M7_9ROSI</name>
<gene>
    <name evidence="1" type="ORF">WN944_022515</name>
</gene>
<dbReference type="AlphaFoldDB" id="A0AAP0N1M7"/>
<evidence type="ECO:0000313" key="2">
    <source>
        <dbReference type="Proteomes" id="UP001428341"/>
    </source>
</evidence>
<protein>
    <submittedName>
        <fullName evidence="1">Uncharacterized protein</fullName>
    </submittedName>
</protein>